<dbReference type="AlphaFoldDB" id="Q5ENL1"/>
<keyword evidence="1" id="KW-0732">Signal</keyword>
<dbReference type="SMART" id="SM00944">
    <property type="entry name" value="Pro-kuma_activ"/>
    <property type="match status" value="1"/>
</dbReference>
<proteinExistence type="evidence at transcript level"/>
<dbReference type="SUPFAM" id="SSF54897">
    <property type="entry name" value="Protease propeptides/inhibitors"/>
    <property type="match status" value="1"/>
</dbReference>
<evidence type="ECO:0000313" key="3">
    <source>
        <dbReference type="EMBL" id="AAW79382.1"/>
    </source>
</evidence>
<evidence type="ECO:0000256" key="1">
    <source>
        <dbReference type="SAM" id="SignalP"/>
    </source>
</evidence>
<dbReference type="PANTHER" id="PTHR14218:SF14">
    <property type="entry name" value="TRIPEPTIDYL-PEPTIDASE 1"/>
    <property type="match status" value="1"/>
</dbReference>
<evidence type="ECO:0000259" key="2">
    <source>
        <dbReference type="SMART" id="SM00944"/>
    </source>
</evidence>
<feature type="signal peptide" evidence="1">
    <location>
        <begin position="1"/>
        <end position="15"/>
    </location>
</feature>
<sequence length="145" mass="16046">AILRVAALVPALCLGSRTVTVERAATVPELWRVRAPSHPEKLLELTFAVRQQNVNRLEDELRRVSDPRSPGYGDHLSSHQVHMLVAPRWAHVDAVMDFLRRHGVQGRAATPNSDFIVADVTVAVAEWMLSTAYVRLAHNGSGLEV</sequence>
<dbReference type="Pfam" id="PF09286">
    <property type="entry name" value="Pro-kuma_activ"/>
    <property type="match status" value="1"/>
</dbReference>
<dbReference type="GO" id="GO:0006508">
    <property type="term" value="P:proteolysis"/>
    <property type="evidence" value="ECO:0007669"/>
    <property type="project" value="TreeGrafter"/>
</dbReference>
<dbReference type="GO" id="GO:0004175">
    <property type="term" value="F:endopeptidase activity"/>
    <property type="evidence" value="ECO:0007669"/>
    <property type="project" value="TreeGrafter"/>
</dbReference>
<dbReference type="PANTHER" id="PTHR14218">
    <property type="entry name" value="PROTEASE S8 TRIPEPTIDYL PEPTIDASE I CLN2"/>
    <property type="match status" value="1"/>
</dbReference>
<feature type="non-terminal residue" evidence="3">
    <location>
        <position position="145"/>
    </location>
</feature>
<dbReference type="InterPro" id="IPR050819">
    <property type="entry name" value="Tripeptidyl-peptidase_I"/>
</dbReference>
<accession>Q5ENL1</accession>
<dbReference type="CDD" id="cd11377">
    <property type="entry name" value="Pro-peptidase_S53"/>
    <property type="match status" value="1"/>
</dbReference>
<feature type="chain" id="PRO_5012859031" evidence="1">
    <location>
        <begin position="16"/>
        <end position="145"/>
    </location>
</feature>
<reference evidence="3" key="1">
    <citation type="journal article" date="2005" name="J. Mol. Biol.">
        <title>Complex protein targeting to dinoflagellate plastids.</title>
        <authorList>
            <person name="Patron N.J."/>
            <person name="Waller R.F."/>
            <person name="Archibald J.M."/>
            <person name="Keeling P.J."/>
        </authorList>
    </citation>
    <scope>NUCLEOTIDE SEQUENCE</scope>
</reference>
<feature type="domain" description="Peptidase S53 activation" evidence="2">
    <location>
        <begin position="28"/>
        <end position="145"/>
    </location>
</feature>
<feature type="non-terminal residue" evidence="3">
    <location>
        <position position="1"/>
    </location>
</feature>
<dbReference type="InterPro" id="IPR015366">
    <property type="entry name" value="S53_propep"/>
</dbReference>
<organism evidence="3">
    <name type="scientific">Kryptoperidinium triquetrum</name>
    <name type="common">Dinoflagellate</name>
    <name type="synonym">Heterocapsa triquetra</name>
    <dbReference type="NCBI Taxonomy" id="66468"/>
    <lineage>
        <taxon>Eukaryota</taxon>
        <taxon>Sar</taxon>
        <taxon>Alveolata</taxon>
        <taxon>Dinophyceae</taxon>
        <taxon>Peridiniales</taxon>
        <taxon>Kryptoperidiniaceae</taxon>
        <taxon>Kryptoperidinium</taxon>
    </lineage>
</organism>
<protein>
    <submittedName>
        <fullName evidence="3">Peptidase</fullName>
    </submittedName>
</protein>
<name>Q5ENL1_KRYTR</name>
<dbReference type="GO" id="GO:0008240">
    <property type="term" value="F:tripeptidyl-peptidase activity"/>
    <property type="evidence" value="ECO:0007669"/>
    <property type="project" value="TreeGrafter"/>
</dbReference>
<dbReference type="EMBL" id="AY826921">
    <property type="protein sequence ID" value="AAW79382.1"/>
    <property type="molecule type" value="mRNA"/>
</dbReference>